<gene>
    <name evidence="2" type="ORF">ACFFV7_46575</name>
</gene>
<dbReference type="EMBL" id="JBHMEI010000078">
    <property type="protein sequence ID" value="MFB9208718.1"/>
    <property type="molecule type" value="Genomic_DNA"/>
</dbReference>
<accession>A0ABV5IVW3</accession>
<dbReference type="RefSeq" id="WP_189647742.1">
    <property type="nucleotide sequence ID" value="NZ_BMRC01000005.1"/>
</dbReference>
<dbReference type="InterPro" id="IPR036908">
    <property type="entry name" value="RlpA-like_sf"/>
</dbReference>
<dbReference type="Gene3D" id="2.40.40.10">
    <property type="entry name" value="RlpA-like domain"/>
    <property type="match status" value="1"/>
</dbReference>
<dbReference type="SUPFAM" id="SSF50685">
    <property type="entry name" value="Barwin-like endoglucanases"/>
    <property type="match status" value="1"/>
</dbReference>
<protein>
    <submittedName>
        <fullName evidence="2">Uncharacterized protein</fullName>
    </submittedName>
</protein>
<evidence type="ECO:0000256" key="1">
    <source>
        <dbReference type="SAM" id="SignalP"/>
    </source>
</evidence>
<feature type="signal peptide" evidence="1">
    <location>
        <begin position="1"/>
        <end position="24"/>
    </location>
</feature>
<reference evidence="2 3" key="1">
    <citation type="submission" date="2024-09" db="EMBL/GenBank/DDBJ databases">
        <authorList>
            <person name="Sun Q."/>
            <person name="Mori K."/>
        </authorList>
    </citation>
    <scope>NUCLEOTIDE SEQUENCE [LARGE SCALE GENOMIC DNA]</scope>
    <source>
        <strain evidence="2 3">CCM 3426</strain>
    </source>
</reference>
<name>A0ABV5IVW3_9ACTN</name>
<keyword evidence="1" id="KW-0732">Signal</keyword>
<evidence type="ECO:0000313" key="3">
    <source>
        <dbReference type="Proteomes" id="UP001589647"/>
    </source>
</evidence>
<comment type="caution">
    <text evidence="2">The sequence shown here is derived from an EMBL/GenBank/DDBJ whole genome shotgun (WGS) entry which is preliminary data.</text>
</comment>
<dbReference type="Proteomes" id="UP001589647">
    <property type="component" value="Unassembled WGS sequence"/>
</dbReference>
<sequence length="164" mass="17228">MAKTIAAMTGLVLAVLSWPPPTWADASVAADGGMLSGEQKVTFHEFRPERGSLDEIPMFCGIPGSALDLSRITAVQGLTASECGTILKVVNPTRPDIPPQYVMAVDRGGRGLDLNTDTFKALNGGSLSEGLVPAKWEPVSSSFGEGILLDDRFAGELPGLASRE</sequence>
<keyword evidence="3" id="KW-1185">Reference proteome</keyword>
<evidence type="ECO:0000313" key="2">
    <source>
        <dbReference type="EMBL" id="MFB9208718.1"/>
    </source>
</evidence>
<proteinExistence type="predicted"/>
<feature type="chain" id="PRO_5046319218" evidence="1">
    <location>
        <begin position="25"/>
        <end position="164"/>
    </location>
</feature>
<organism evidence="2 3">
    <name type="scientific">Nonomuraea spiralis</name>
    <dbReference type="NCBI Taxonomy" id="46182"/>
    <lineage>
        <taxon>Bacteria</taxon>
        <taxon>Bacillati</taxon>
        <taxon>Actinomycetota</taxon>
        <taxon>Actinomycetes</taxon>
        <taxon>Streptosporangiales</taxon>
        <taxon>Streptosporangiaceae</taxon>
        <taxon>Nonomuraea</taxon>
    </lineage>
</organism>